<reference evidence="12" key="1">
    <citation type="submission" date="2018-09" db="EMBL/GenBank/DDBJ databases">
        <authorList>
            <person name="Zhu H."/>
        </authorList>
    </citation>
    <scope>NUCLEOTIDE SEQUENCE [LARGE SCALE GENOMIC DNA]</scope>
    <source>
        <strain evidence="12">K2R23-3</strain>
    </source>
</reference>
<dbReference type="CDD" id="cd01556">
    <property type="entry name" value="EPSP_synthase"/>
    <property type="match status" value="1"/>
</dbReference>
<keyword evidence="4 9" id="KW-0963">Cytoplasm</keyword>
<dbReference type="GO" id="GO:0009073">
    <property type="term" value="P:aromatic amino acid family biosynthetic process"/>
    <property type="evidence" value="ECO:0007669"/>
    <property type="project" value="UniProtKB-KW"/>
</dbReference>
<evidence type="ECO:0000313" key="12">
    <source>
        <dbReference type="Proteomes" id="UP000265725"/>
    </source>
</evidence>
<dbReference type="UniPathway" id="UPA00053">
    <property type="reaction ID" value="UER00089"/>
</dbReference>
<dbReference type="GO" id="GO:0009423">
    <property type="term" value="P:chorismate biosynthetic process"/>
    <property type="evidence" value="ECO:0007669"/>
    <property type="project" value="UniProtKB-UniRule"/>
</dbReference>
<comment type="subcellular location">
    <subcellularLocation>
        <location evidence="9">Cytoplasm</location>
    </subcellularLocation>
</comment>
<feature type="binding site" evidence="9">
    <location>
        <position position="94"/>
    </location>
    <ligand>
        <name>phosphoenolpyruvate</name>
        <dbReference type="ChEBI" id="CHEBI:58702"/>
    </ligand>
</feature>
<dbReference type="PROSITE" id="PS00885">
    <property type="entry name" value="EPSP_SYNTHASE_2"/>
    <property type="match status" value="1"/>
</dbReference>
<dbReference type="OrthoDB" id="9809920at2"/>
<dbReference type="GO" id="GO:0008652">
    <property type="term" value="P:amino acid biosynthetic process"/>
    <property type="evidence" value="ECO:0007669"/>
    <property type="project" value="UniProtKB-KW"/>
</dbReference>
<organism evidence="11 12">
    <name type="scientific">Paenisporosarcina cavernae</name>
    <dbReference type="NCBI Taxonomy" id="2320858"/>
    <lineage>
        <taxon>Bacteria</taxon>
        <taxon>Bacillati</taxon>
        <taxon>Bacillota</taxon>
        <taxon>Bacilli</taxon>
        <taxon>Bacillales</taxon>
        <taxon>Caryophanaceae</taxon>
        <taxon>Paenisporosarcina</taxon>
    </lineage>
</organism>
<name>A0A385YWD6_9BACL</name>
<dbReference type="PIRSF" id="PIRSF000505">
    <property type="entry name" value="EPSPS"/>
    <property type="match status" value="1"/>
</dbReference>
<feature type="binding site" evidence="9">
    <location>
        <position position="315"/>
    </location>
    <ligand>
        <name>3-phosphoshikimate</name>
        <dbReference type="ChEBI" id="CHEBI:145989"/>
    </ligand>
</feature>
<dbReference type="Proteomes" id="UP000265725">
    <property type="component" value="Chromosome"/>
</dbReference>
<evidence type="ECO:0000256" key="1">
    <source>
        <dbReference type="ARBA" id="ARBA00002174"/>
    </source>
</evidence>
<dbReference type="GO" id="GO:0003866">
    <property type="term" value="F:3-phosphoshikimate 1-carboxyvinyltransferase activity"/>
    <property type="evidence" value="ECO:0007669"/>
    <property type="project" value="UniProtKB-UniRule"/>
</dbReference>
<comment type="subunit">
    <text evidence="9">Monomer.</text>
</comment>
<dbReference type="SUPFAM" id="SSF55205">
    <property type="entry name" value="EPT/RTPC-like"/>
    <property type="match status" value="1"/>
</dbReference>
<evidence type="ECO:0000256" key="9">
    <source>
        <dbReference type="HAMAP-Rule" id="MF_00210"/>
    </source>
</evidence>
<dbReference type="HAMAP" id="MF_00210">
    <property type="entry name" value="EPSP_synth"/>
    <property type="match status" value="1"/>
</dbReference>
<feature type="binding site" evidence="9">
    <location>
        <position position="388"/>
    </location>
    <ligand>
        <name>phosphoenolpyruvate</name>
        <dbReference type="ChEBI" id="CHEBI:58702"/>
    </ligand>
</feature>
<evidence type="ECO:0000256" key="2">
    <source>
        <dbReference type="ARBA" id="ARBA00004811"/>
    </source>
</evidence>
<keyword evidence="5 9" id="KW-0028">Amino-acid biosynthesis</keyword>
<evidence type="ECO:0000256" key="6">
    <source>
        <dbReference type="ARBA" id="ARBA00022679"/>
    </source>
</evidence>
<feature type="binding site" evidence="9">
    <location>
        <position position="167"/>
    </location>
    <ligand>
        <name>3-phosphoshikimate</name>
        <dbReference type="ChEBI" id="CHEBI:145989"/>
    </ligand>
</feature>
<dbReference type="GO" id="GO:0005737">
    <property type="term" value="C:cytoplasm"/>
    <property type="evidence" value="ECO:0007669"/>
    <property type="project" value="UniProtKB-SubCell"/>
</dbReference>
<dbReference type="Gene3D" id="3.65.10.10">
    <property type="entry name" value="Enolpyruvate transferase domain"/>
    <property type="match status" value="2"/>
</dbReference>
<evidence type="ECO:0000256" key="7">
    <source>
        <dbReference type="ARBA" id="ARBA00023141"/>
    </source>
</evidence>
<feature type="binding site" evidence="9">
    <location>
        <position position="22"/>
    </location>
    <ligand>
        <name>3-phosphoshikimate</name>
        <dbReference type="ChEBI" id="CHEBI:145989"/>
    </ligand>
</feature>
<comment type="similarity">
    <text evidence="3 9">Belongs to the EPSP synthase family.</text>
</comment>
<dbReference type="InterPro" id="IPR006264">
    <property type="entry name" value="EPSP_synthase"/>
</dbReference>
<keyword evidence="6 9" id="KW-0808">Transferase</keyword>
<dbReference type="RefSeq" id="WP_119884486.1">
    <property type="nucleotide sequence ID" value="NZ_CP032418.1"/>
</dbReference>
<sequence length="429" mass="46102">MEKTLYPLSEPLNGSIQIPGDKSISHRAIMFGSVAKGETIVSNFLPGADCLSTIDCFRKLGVQIDQQDTTVTISSEGFHSFKEPAEILDTGNSGTTTRLLTGLLAGSSIFAVIKGDESISKRPMGRVTNPLRKMGAIIHGREEAQFTPLAISGTKLQGINYTMPVASAQVKSAILLAGLHSESETVLQENVKTRDHTEKMMEQFGVDIKVVDNTIHLKPAGELHGRTIEVPGDISSAAFFLVAGAITPNSSIELKNVGLNDTRTGILDILQAMNATYKVTPQSVHSTEPVGTISIEYSALTGTTIDGSFIPRLIDEIPVIALMATQAVGKTIIKDAEELKVKETNRIDAVVTELKKLGATIEATEDGMIIEGPTPLHGGTIQTYGDHRIAMMASIASLISSDPITIDNYHCINVSYPTFFDHIEKLTTK</sequence>
<feature type="binding site" evidence="9">
    <location>
        <position position="346"/>
    </location>
    <ligand>
        <name>phosphoenolpyruvate</name>
        <dbReference type="ChEBI" id="CHEBI:58702"/>
    </ligand>
</feature>
<comment type="caution">
    <text evidence="9">Lacks conserved residue(s) required for the propagation of feature annotation.</text>
</comment>
<protein>
    <recommendedName>
        <fullName evidence="9">3-phosphoshikimate 1-carboxyvinyltransferase</fullName>
        <ecNumber evidence="9">2.5.1.19</ecNumber>
    </recommendedName>
    <alternativeName>
        <fullName evidence="9">5-enolpyruvylshikimate-3-phosphate synthase</fullName>
        <shortName evidence="9">EPSP synthase</shortName>
        <shortName evidence="9">EPSPS</shortName>
    </alternativeName>
</protein>
<dbReference type="FunFam" id="3.65.10.10:FF:000006">
    <property type="entry name" value="3-phosphoshikimate 1-carboxyvinyltransferase"/>
    <property type="match status" value="1"/>
</dbReference>
<dbReference type="PANTHER" id="PTHR21090:SF5">
    <property type="entry name" value="PENTAFUNCTIONAL AROM POLYPEPTIDE"/>
    <property type="match status" value="1"/>
</dbReference>
<dbReference type="NCBIfam" id="TIGR01356">
    <property type="entry name" value="aroA"/>
    <property type="match status" value="1"/>
</dbReference>
<dbReference type="AlphaFoldDB" id="A0A385YWD6"/>
<feature type="binding site" evidence="9">
    <location>
        <position position="27"/>
    </location>
    <ligand>
        <name>3-phosphoshikimate</name>
        <dbReference type="ChEBI" id="CHEBI:145989"/>
    </ligand>
</feature>
<evidence type="ECO:0000256" key="4">
    <source>
        <dbReference type="ARBA" id="ARBA00022490"/>
    </source>
</evidence>
<dbReference type="InterPro" id="IPR036968">
    <property type="entry name" value="Enolpyruvate_Tfrase_sf"/>
</dbReference>
<comment type="catalytic activity">
    <reaction evidence="8">
        <text>3-phosphoshikimate + phosphoenolpyruvate = 5-O-(1-carboxyvinyl)-3-phosphoshikimate + phosphate</text>
        <dbReference type="Rhea" id="RHEA:21256"/>
        <dbReference type="ChEBI" id="CHEBI:43474"/>
        <dbReference type="ChEBI" id="CHEBI:57701"/>
        <dbReference type="ChEBI" id="CHEBI:58702"/>
        <dbReference type="ChEBI" id="CHEBI:145989"/>
        <dbReference type="EC" id="2.5.1.19"/>
    </reaction>
    <physiologicalReaction direction="left-to-right" evidence="8">
        <dbReference type="Rhea" id="RHEA:21257"/>
    </physiologicalReaction>
</comment>
<feature type="domain" description="Enolpyruvate transferase" evidence="10">
    <location>
        <begin position="10"/>
        <end position="422"/>
    </location>
</feature>
<accession>A0A385YWD6</accession>
<dbReference type="EMBL" id="CP032418">
    <property type="protein sequence ID" value="AYC30781.1"/>
    <property type="molecule type" value="Genomic_DNA"/>
</dbReference>
<comment type="pathway">
    <text evidence="2 9">Metabolic intermediate biosynthesis; chorismate biosynthesis; chorismate from D-erythrose 4-phosphate and phosphoenolpyruvate: step 6/7.</text>
</comment>
<dbReference type="InterPro" id="IPR001986">
    <property type="entry name" value="Enolpyruvate_Tfrase_dom"/>
</dbReference>
<evidence type="ECO:0000256" key="8">
    <source>
        <dbReference type="ARBA" id="ARBA00044633"/>
    </source>
</evidence>
<feature type="active site" description="Proton acceptor" evidence="9">
    <location>
        <position position="315"/>
    </location>
</feature>
<comment type="function">
    <text evidence="1 9">Catalyzes the transfer of the enolpyruvyl moiety of phosphoenolpyruvate (PEP) to the 5-hydroxyl of shikimate-3-phosphate (S3P) to produce enolpyruvyl shikimate-3-phosphate and inorganic phosphate.</text>
</comment>
<dbReference type="InterPro" id="IPR023193">
    <property type="entry name" value="EPSP_synthase_CS"/>
</dbReference>
<evidence type="ECO:0000256" key="5">
    <source>
        <dbReference type="ARBA" id="ARBA00022605"/>
    </source>
</evidence>
<feature type="binding site" evidence="9">
    <location>
        <position position="169"/>
    </location>
    <ligand>
        <name>phosphoenolpyruvate</name>
        <dbReference type="ChEBI" id="CHEBI:58702"/>
    </ligand>
</feature>
<gene>
    <name evidence="9 11" type="primary">aroA</name>
    <name evidence="11" type="ORF">D3873_05665</name>
</gene>
<keyword evidence="7 9" id="KW-0057">Aromatic amino acid biosynthesis</keyword>
<evidence type="ECO:0000256" key="3">
    <source>
        <dbReference type="ARBA" id="ARBA00009948"/>
    </source>
</evidence>
<dbReference type="PANTHER" id="PTHR21090">
    <property type="entry name" value="AROM/DEHYDROQUINATE SYNTHASE"/>
    <property type="match status" value="1"/>
</dbReference>
<dbReference type="InterPro" id="IPR013792">
    <property type="entry name" value="RNA3'P_cycl/enolpyr_Trfase_a/b"/>
</dbReference>
<evidence type="ECO:0000259" key="10">
    <source>
        <dbReference type="Pfam" id="PF00275"/>
    </source>
</evidence>
<dbReference type="KEGG" id="paek:D3873_05665"/>
<keyword evidence="12" id="KW-1185">Reference proteome</keyword>
<dbReference type="PROSITE" id="PS00104">
    <property type="entry name" value="EPSP_SYNTHASE_1"/>
    <property type="match status" value="1"/>
</dbReference>
<proteinExistence type="inferred from homology"/>
<dbReference type="Pfam" id="PF00275">
    <property type="entry name" value="EPSP_synthase"/>
    <property type="match status" value="1"/>
</dbReference>
<feature type="binding site" evidence="9">
    <location>
        <position position="22"/>
    </location>
    <ligand>
        <name>phosphoenolpyruvate</name>
        <dbReference type="ChEBI" id="CHEBI:58702"/>
    </ligand>
</feature>
<feature type="binding site" evidence="9">
    <location>
        <position position="169"/>
    </location>
    <ligand>
        <name>3-phosphoshikimate</name>
        <dbReference type="ChEBI" id="CHEBI:145989"/>
    </ligand>
</feature>
<feature type="binding site" evidence="9">
    <location>
        <position position="122"/>
    </location>
    <ligand>
        <name>phosphoenolpyruvate</name>
        <dbReference type="ChEBI" id="CHEBI:58702"/>
    </ligand>
</feature>
<feature type="binding site" evidence="9">
    <location>
        <position position="23"/>
    </location>
    <ligand>
        <name>3-phosphoshikimate</name>
        <dbReference type="ChEBI" id="CHEBI:145989"/>
    </ligand>
</feature>
<feature type="binding site" evidence="9">
    <location>
        <position position="342"/>
    </location>
    <ligand>
        <name>3-phosphoshikimate</name>
        <dbReference type="ChEBI" id="CHEBI:145989"/>
    </ligand>
</feature>
<dbReference type="FunFam" id="3.65.10.10:FF:000005">
    <property type="entry name" value="3-phosphoshikimate 1-carboxyvinyltransferase"/>
    <property type="match status" value="1"/>
</dbReference>
<evidence type="ECO:0000313" key="11">
    <source>
        <dbReference type="EMBL" id="AYC30781.1"/>
    </source>
</evidence>
<dbReference type="EC" id="2.5.1.19" evidence="9"/>